<dbReference type="Proteomes" id="UP000029998">
    <property type="component" value="Unassembled WGS sequence"/>
</dbReference>
<comment type="subcellular location">
    <subcellularLocation>
        <location evidence="2">Cell membrane</location>
        <topology evidence="2">Multi-pass membrane protein</topology>
    </subcellularLocation>
</comment>
<dbReference type="InterPro" id="IPR016174">
    <property type="entry name" value="Di-haem_cyt_TM"/>
</dbReference>
<comment type="similarity">
    <text evidence="12">Belongs to the cytochrome b561 family.</text>
</comment>
<evidence type="ECO:0000256" key="4">
    <source>
        <dbReference type="ARBA" id="ARBA00022475"/>
    </source>
</evidence>
<comment type="caution">
    <text evidence="15">The sequence shown here is derived from an EMBL/GenBank/DDBJ whole genome shotgun (WGS) entry which is preliminary data.</text>
</comment>
<keyword evidence="11 13" id="KW-0472">Membrane</keyword>
<feature type="domain" description="Cytochrome b561 bacterial/Ni-hydrogenase" evidence="14">
    <location>
        <begin position="9"/>
        <end position="179"/>
    </location>
</feature>
<evidence type="ECO:0000256" key="5">
    <source>
        <dbReference type="ARBA" id="ARBA00022617"/>
    </source>
</evidence>
<dbReference type="InterPro" id="IPR011577">
    <property type="entry name" value="Cyt_b561_bac/Ni-Hgenase"/>
</dbReference>
<dbReference type="PANTHER" id="PTHR30529:SF7">
    <property type="entry name" value="CYTOCHROME B561 BACTERIAL_NI-HYDROGENASE DOMAIN-CONTAINING PROTEIN"/>
    <property type="match status" value="1"/>
</dbReference>
<keyword evidence="16" id="KW-1185">Reference proteome</keyword>
<dbReference type="AlphaFoldDB" id="A0A0A0EUF6"/>
<dbReference type="GO" id="GO:0009055">
    <property type="term" value="F:electron transfer activity"/>
    <property type="evidence" value="ECO:0007669"/>
    <property type="project" value="InterPro"/>
</dbReference>
<dbReference type="Gene3D" id="1.20.950.20">
    <property type="entry name" value="Transmembrane di-heme cytochromes, Chain C"/>
    <property type="match status" value="2"/>
</dbReference>
<reference evidence="15 16" key="1">
    <citation type="submission" date="2013-08" db="EMBL/GenBank/DDBJ databases">
        <title>Genome sequencing of Lysobacter.</title>
        <authorList>
            <person name="Zhang S."/>
            <person name="Wang G."/>
        </authorList>
    </citation>
    <scope>NUCLEOTIDE SEQUENCE [LARGE SCALE GENOMIC DNA]</scope>
    <source>
        <strain evidence="15 16">GH1-9</strain>
    </source>
</reference>
<keyword evidence="8" id="KW-0249">Electron transport</keyword>
<evidence type="ECO:0000259" key="14">
    <source>
        <dbReference type="Pfam" id="PF01292"/>
    </source>
</evidence>
<keyword evidence="3" id="KW-0813">Transport</keyword>
<dbReference type="InterPro" id="IPR052168">
    <property type="entry name" value="Cytochrome_b561_oxidase"/>
</dbReference>
<evidence type="ECO:0000256" key="9">
    <source>
        <dbReference type="ARBA" id="ARBA00022989"/>
    </source>
</evidence>
<evidence type="ECO:0000256" key="3">
    <source>
        <dbReference type="ARBA" id="ARBA00022448"/>
    </source>
</evidence>
<evidence type="ECO:0000256" key="13">
    <source>
        <dbReference type="SAM" id="Phobius"/>
    </source>
</evidence>
<evidence type="ECO:0000256" key="11">
    <source>
        <dbReference type="ARBA" id="ARBA00023136"/>
    </source>
</evidence>
<evidence type="ECO:0000256" key="6">
    <source>
        <dbReference type="ARBA" id="ARBA00022692"/>
    </source>
</evidence>
<evidence type="ECO:0000256" key="8">
    <source>
        <dbReference type="ARBA" id="ARBA00022982"/>
    </source>
</evidence>
<evidence type="ECO:0000256" key="12">
    <source>
        <dbReference type="ARBA" id="ARBA00037975"/>
    </source>
</evidence>
<sequence>MNAKNTADRWGWVSQSLHWLIALLIVVIAIIGLNMVDLPNSPRKISVYALHKSLGLTVLALVVLRAAWRLYAGAPRHLPGTPTWQQRVATMTHAALYALMLAMPLSGWLLNSAAGYPLQWFKLFNLPALAAHDEGLREVAEGLHEAGFWVLLVLVLAHAGAALFHHLFQHDDTLRRMLPMRARGGASTPPEN</sequence>
<keyword evidence="9 13" id="KW-1133">Transmembrane helix</keyword>
<evidence type="ECO:0000256" key="1">
    <source>
        <dbReference type="ARBA" id="ARBA00001970"/>
    </source>
</evidence>
<dbReference type="RefSeq" id="WP_036137017.1">
    <property type="nucleotide sequence ID" value="NZ_AVPU01000012.1"/>
</dbReference>
<feature type="transmembrane region" description="Helical" evidence="13">
    <location>
        <begin position="45"/>
        <end position="68"/>
    </location>
</feature>
<evidence type="ECO:0000256" key="2">
    <source>
        <dbReference type="ARBA" id="ARBA00004651"/>
    </source>
</evidence>
<dbReference type="PANTHER" id="PTHR30529">
    <property type="entry name" value="CYTOCHROME B561"/>
    <property type="match status" value="1"/>
</dbReference>
<dbReference type="Pfam" id="PF01292">
    <property type="entry name" value="Ni_hydr_CYTB"/>
    <property type="match status" value="1"/>
</dbReference>
<organism evidence="15 16">
    <name type="scientific">Lysobacter daejeonensis GH1-9</name>
    <dbReference type="NCBI Taxonomy" id="1385517"/>
    <lineage>
        <taxon>Bacteria</taxon>
        <taxon>Pseudomonadati</taxon>
        <taxon>Pseudomonadota</taxon>
        <taxon>Gammaproteobacteria</taxon>
        <taxon>Lysobacterales</taxon>
        <taxon>Lysobacteraceae</taxon>
        <taxon>Aerolutibacter</taxon>
    </lineage>
</organism>
<feature type="transmembrane region" description="Helical" evidence="13">
    <location>
        <begin position="146"/>
        <end position="168"/>
    </location>
</feature>
<feature type="transmembrane region" description="Helical" evidence="13">
    <location>
        <begin position="88"/>
        <end position="110"/>
    </location>
</feature>
<proteinExistence type="inferred from homology"/>
<keyword evidence="6 13" id="KW-0812">Transmembrane</keyword>
<dbReference type="GO" id="GO:0020037">
    <property type="term" value="F:heme binding"/>
    <property type="evidence" value="ECO:0007669"/>
    <property type="project" value="TreeGrafter"/>
</dbReference>
<dbReference type="STRING" id="1385517.N800_01210"/>
<evidence type="ECO:0000313" key="15">
    <source>
        <dbReference type="EMBL" id="KGM54566.1"/>
    </source>
</evidence>
<keyword evidence="4" id="KW-1003">Cell membrane</keyword>
<dbReference type="GO" id="GO:0022904">
    <property type="term" value="P:respiratory electron transport chain"/>
    <property type="evidence" value="ECO:0007669"/>
    <property type="project" value="InterPro"/>
</dbReference>
<comment type="cofactor">
    <cofactor evidence="1">
        <name>heme b</name>
        <dbReference type="ChEBI" id="CHEBI:60344"/>
    </cofactor>
</comment>
<keyword evidence="10" id="KW-0408">Iron</keyword>
<dbReference type="eggNOG" id="COG3038">
    <property type="taxonomic scope" value="Bacteria"/>
</dbReference>
<keyword evidence="5" id="KW-0349">Heme</keyword>
<feature type="transmembrane region" description="Helical" evidence="13">
    <location>
        <begin position="12"/>
        <end position="33"/>
    </location>
</feature>
<dbReference type="OrthoDB" id="8589936at2"/>
<dbReference type="GO" id="GO:0005886">
    <property type="term" value="C:plasma membrane"/>
    <property type="evidence" value="ECO:0007669"/>
    <property type="project" value="UniProtKB-SubCell"/>
</dbReference>
<dbReference type="EMBL" id="AVPU01000012">
    <property type="protein sequence ID" value="KGM54566.1"/>
    <property type="molecule type" value="Genomic_DNA"/>
</dbReference>
<accession>A0A0A0EUF6</accession>
<protein>
    <submittedName>
        <fullName evidence="15">Cytochrome B561</fullName>
    </submittedName>
</protein>
<evidence type="ECO:0000313" key="16">
    <source>
        <dbReference type="Proteomes" id="UP000029998"/>
    </source>
</evidence>
<name>A0A0A0EUF6_9GAMM</name>
<keyword evidence="7" id="KW-0479">Metal-binding</keyword>
<dbReference type="SUPFAM" id="SSF81342">
    <property type="entry name" value="Transmembrane di-heme cytochromes"/>
    <property type="match status" value="1"/>
</dbReference>
<evidence type="ECO:0000256" key="7">
    <source>
        <dbReference type="ARBA" id="ARBA00022723"/>
    </source>
</evidence>
<gene>
    <name evidence="15" type="ORF">N800_01210</name>
</gene>
<evidence type="ECO:0000256" key="10">
    <source>
        <dbReference type="ARBA" id="ARBA00023004"/>
    </source>
</evidence>
<dbReference type="GO" id="GO:0046872">
    <property type="term" value="F:metal ion binding"/>
    <property type="evidence" value="ECO:0007669"/>
    <property type="project" value="UniProtKB-KW"/>
</dbReference>